<evidence type="ECO:0000313" key="3">
    <source>
        <dbReference type="Proteomes" id="UP000242180"/>
    </source>
</evidence>
<accession>A0A1X2HVE7</accession>
<dbReference type="AlphaFoldDB" id="A0A1X2HVE7"/>
<dbReference type="Proteomes" id="UP000242180">
    <property type="component" value="Unassembled WGS sequence"/>
</dbReference>
<feature type="compositionally biased region" description="Acidic residues" evidence="1">
    <location>
        <begin position="79"/>
        <end position="89"/>
    </location>
</feature>
<gene>
    <name evidence="2" type="ORF">BCR43DRAFT_482682</name>
</gene>
<organism evidence="2 3">
    <name type="scientific">Syncephalastrum racemosum</name>
    <name type="common">Filamentous fungus</name>
    <dbReference type="NCBI Taxonomy" id="13706"/>
    <lineage>
        <taxon>Eukaryota</taxon>
        <taxon>Fungi</taxon>
        <taxon>Fungi incertae sedis</taxon>
        <taxon>Mucoromycota</taxon>
        <taxon>Mucoromycotina</taxon>
        <taxon>Mucoromycetes</taxon>
        <taxon>Mucorales</taxon>
        <taxon>Syncephalastraceae</taxon>
        <taxon>Syncephalastrum</taxon>
    </lineage>
</organism>
<evidence type="ECO:0000313" key="2">
    <source>
        <dbReference type="EMBL" id="ORZ03068.1"/>
    </source>
</evidence>
<dbReference type="EMBL" id="MCGN01000001">
    <property type="protein sequence ID" value="ORZ03068.1"/>
    <property type="molecule type" value="Genomic_DNA"/>
</dbReference>
<dbReference type="InParanoid" id="A0A1X2HVE7"/>
<reference evidence="2 3" key="1">
    <citation type="submission" date="2016-07" db="EMBL/GenBank/DDBJ databases">
        <title>Pervasive Adenine N6-methylation of Active Genes in Fungi.</title>
        <authorList>
            <consortium name="DOE Joint Genome Institute"/>
            <person name="Mondo S.J."/>
            <person name="Dannebaum R.O."/>
            <person name="Kuo R.C."/>
            <person name="Labutti K."/>
            <person name="Haridas S."/>
            <person name="Kuo A."/>
            <person name="Salamov A."/>
            <person name="Ahrendt S.R."/>
            <person name="Lipzen A."/>
            <person name="Sullivan W."/>
            <person name="Andreopoulos W.B."/>
            <person name="Clum A."/>
            <person name="Lindquist E."/>
            <person name="Daum C."/>
            <person name="Ramamoorthy G.K."/>
            <person name="Gryganskyi A."/>
            <person name="Culley D."/>
            <person name="Magnuson J.K."/>
            <person name="James T.Y."/>
            <person name="O'Malley M.A."/>
            <person name="Stajich J.E."/>
            <person name="Spatafora J.W."/>
            <person name="Visel A."/>
            <person name="Grigoriev I.V."/>
        </authorList>
    </citation>
    <scope>NUCLEOTIDE SEQUENCE [LARGE SCALE GENOMIC DNA]</scope>
    <source>
        <strain evidence="2 3">NRRL 2496</strain>
    </source>
</reference>
<dbReference type="OrthoDB" id="2258222at2759"/>
<sequence length="107" mass="11881">MGSGNVHHHSGQHSHNAKGRAHEGGSTVAHAESAMAAGKPYEAPNEGHNQMFDNFEDHQKHRHQEYGTHANKPSRGAEVDQELAEEEQEIVDKKNERQSERVPGTKK</sequence>
<feature type="compositionally biased region" description="Basic residues" evidence="1">
    <location>
        <begin position="1"/>
        <end position="19"/>
    </location>
</feature>
<keyword evidence="3" id="KW-1185">Reference proteome</keyword>
<comment type="caution">
    <text evidence="2">The sequence shown here is derived from an EMBL/GenBank/DDBJ whole genome shotgun (WGS) entry which is preliminary data.</text>
</comment>
<name>A0A1X2HVE7_SYNRA</name>
<proteinExistence type="predicted"/>
<evidence type="ECO:0000256" key="1">
    <source>
        <dbReference type="SAM" id="MobiDB-lite"/>
    </source>
</evidence>
<feature type="region of interest" description="Disordered" evidence="1">
    <location>
        <begin position="1"/>
        <end position="107"/>
    </location>
</feature>
<protein>
    <submittedName>
        <fullName evidence="2">Uncharacterized protein</fullName>
    </submittedName>
</protein>
<feature type="compositionally biased region" description="Basic and acidic residues" evidence="1">
    <location>
        <begin position="90"/>
        <end position="100"/>
    </location>
</feature>